<organism evidence="1 2">
    <name type="scientific">Aspergillus taichungensis</name>
    <dbReference type="NCBI Taxonomy" id="482145"/>
    <lineage>
        <taxon>Eukaryota</taxon>
        <taxon>Fungi</taxon>
        <taxon>Dikarya</taxon>
        <taxon>Ascomycota</taxon>
        <taxon>Pezizomycotina</taxon>
        <taxon>Eurotiomycetes</taxon>
        <taxon>Eurotiomycetidae</taxon>
        <taxon>Eurotiales</taxon>
        <taxon>Aspergillaceae</taxon>
        <taxon>Aspergillus</taxon>
        <taxon>Aspergillus subgen. Circumdati</taxon>
    </lineage>
</organism>
<name>A0A2J5HQL1_9EURO</name>
<accession>A0A2J5HQL1</accession>
<sequence length="57" mass="6741">MVNFLTWQKRSLLCGQKVCISASRWKTRFLCWINGAAEMRFVGWAYPRRNNWTSLTG</sequence>
<evidence type="ECO:0000313" key="1">
    <source>
        <dbReference type="EMBL" id="PLN79463.1"/>
    </source>
</evidence>
<dbReference type="EMBL" id="KZ559560">
    <property type="protein sequence ID" value="PLN79463.1"/>
    <property type="molecule type" value="Genomic_DNA"/>
</dbReference>
<reference evidence="2" key="1">
    <citation type="submission" date="2017-12" db="EMBL/GenBank/DDBJ databases">
        <authorList>
            <consortium name="DOE Joint Genome Institute"/>
            <person name="Mondo S.J."/>
            <person name="Kjaerbolling I."/>
            <person name="Vesth T.C."/>
            <person name="Frisvad J.C."/>
            <person name="Nybo J.L."/>
            <person name="Theobald S."/>
            <person name="Kuo A."/>
            <person name="Bowyer P."/>
            <person name="Matsuda Y."/>
            <person name="Lyhne E.K."/>
            <person name="Kogle M.E."/>
            <person name="Clum A."/>
            <person name="Lipzen A."/>
            <person name="Salamov A."/>
            <person name="Ngan C.Y."/>
            <person name="Daum C."/>
            <person name="Chiniquy J."/>
            <person name="Barry K."/>
            <person name="LaButti K."/>
            <person name="Haridas S."/>
            <person name="Simmons B.A."/>
            <person name="Magnuson J.K."/>
            <person name="Mortensen U.H."/>
            <person name="Larsen T.O."/>
            <person name="Grigoriev I.V."/>
            <person name="Baker S.E."/>
            <person name="Andersen M.R."/>
            <person name="Nordberg H.P."/>
            <person name="Cantor M.N."/>
            <person name="Hua S.X."/>
        </authorList>
    </citation>
    <scope>NUCLEOTIDE SEQUENCE [LARGE SCALE GENOMIC DNA]</scope>
    <source>
        <strain evidence="2">IBT 19404</strain>
    </source>
</reference>
<evidence type="ECO:0000313" key="2">
    <source>
        <dbReference type="Proteomes" id="UP000235023"/>
    </source>
</evidence>
<proteinExistence type="predicted"/>
<gene>
    <name evidence="1" type="ORF">BDW42DRAFT_172871</name>
</gene>
<dbReference type="AlphaFoldDB" id="A0A2J5HQL1"/>
<protein>
    <submittedName>
        <fullName evidence="1">Uncharacterized protein</fullName>
    </submittedName>
</protein>
<keyword evidence="2" id="KW-1185">Reference proteome</keyword>
<dbReference type="Proteomes" id="UP000235023">
    <property type="component" value="Unassembled WGS sequence"/>
</dbReference>